<gene>
    <name evidence="5" type="ORF">FDT66_11860</name>
</gene>
<dbReference type="Proteomes" id="UP000307140">
    <property type="component" value="Unassembled WGS sequence"/>
</dbReference>
<dbReference type="OrthoDB" id="9796689at2"/>
<dbReference type="Pfam" id="PF20434">
    <property type="entry name" value="BD-FAE"/>
    <property type="match status" value="1"/>
</dbReference>
<keyword evidence="2 5" id="KW-0378">Hydrolase</keyword>
<dbReference type="PROSITE" id="PS01173">
    <property type="entry name" value="LIPASE_GDXG_HIS"/>
    <property type="match status" value="1"/>
</dbReference>
<evidence type="ECO:0000256" key="1">
    <source>
        <dbReference type="ARBA" id="ARBA00010515"/>
    </source>
</evidence>
<reference evidence="5 6" key="1">
    <citation type="submission" date="2019-05" db="EMBL/GenBank/DDBJ databases">
        <title>Polaribacter aestuariivivens sp. nov., isolated from a tidal flat.</title>
        <authorList>
            <person name="Yoon J.-H."/>
        </authorList>
    </citation>
    <scope>NUCLEOTIDE SEQUENCE [LARGE SCALE GENOMIC DNA]</scope>
    <source>
        <strain evidence="5 6">DBTF-3</strain>
    </source>
</reference>
<dbReference type="AlphaFoldDB" id="A0A5S3N8B1"/>
<name>A0A5S3N8B1_9FLAO</name>
<accession>A0A5S3N8B1</accession>
<evidence type="ECO:0000259" key="4">
    <source>
        <dbReference type="Pfam" id="PF20434"/>
    </source>
</evidence>
<dbReference type="InterPro" id="IPR049492">
    <property type="entry name" value="BD-FAE-like_dom"/>
</dbReference>
<evidence type="ECO:0000313" key="6">
    <source>
        <dbReference type="Proteomes" id="UP000307140"/>
    </source>
</evidence>
<sequence>MRFVICIVTCLFFLGTNAQNYIPDIEPETIVYKKIDTINLNLHIYKPKNFDLQNTYNCIVFFHGGGWNSGNYKAFSRQSKYLASRGLIAISADYRIKNKHNTTPFDAVEDAKSAIRYIRKHAKYLNINPNMIAAGGGSAGGHLASACGNIEKLDNVDEDLSISSKPNALVLFNPVYDNSKNGFGYKRMEGRYLEISPLHNITENAPPTIIFFGTKDKTTPVASSKLYKQKMDEVSSRCDLFLYEGQEHSFFNRGEYFIKALVETDKFLASLGYLKGKPTLK</sequence>
<dbReference type="SUPFAM" id="SSF53474">
    <property type="entry name" value="alpha/beta-Hydrolases"/>
    <property type="match status" value="1"/>
</dbReference>
<dbReference type="PANTHER" id="PTHR48081">
    <property type="entry name" value="AB HYDROLASE SUPERFAMILY PROTEIN C4A8.06C"/>
    <property type="match status" value="1"/>
</dbReference>
<keyword evidence="6" id="KW-1185">Reference proteome</keyword>
<keyword evidence="3" id="KW-0732">Signal</keyword>
<organism evidence="5 6">
    <name type="scientific">Polaribacter aestuariivivens</name>
    <dbReference type="NCBI Taxonomy" id="2304626"/>
    <lineage>
        <taxon>Bacteria</taxon>
        <taxon>Pseudomonadati</taxon>
        <taxon>Bacteroidota</taxon>
        <taxon>Flavobacteriia</taxon>
        <taxon>Flavobacteriales</taxon>
        <taxon>Flavobacteriaceae</taxon>
    </lineage>
</organism>
<dbReference type="InterPro" id="IPR029058">
    <property type="entry name" value="AB_hydrolase_fold"/>
</dbReference>
<dbReference type="EMBL" id="VANR01000006">
    <property type="protein sequence ID" value="TMM29076.1"/>
    <property type="molecule type" value="Genomic_DNA"/>
</dbReference>
<evidence type="ECO:0000256" key="3">
    <source>
        <dbReference type="SAM" id="SignalP"/>
    </source>
</evidence>
<evidence type="ECO:0000256" key="2">
    <source>
        <dbReference type="ARBA" id="ARBA00022801"/>
    </source>
</evidence>
<dbReference type="Gene3D" id="3.40.50.1820">
    <property type="entry name" value="alpha/beta hydrolase"/>
    <property type="match status" value="1"/>
</dbReference>
<evidence type="ECO:0000313" key="5">
    <source>
        <dbReference type="EMBL" id="TMM29076.1"/>
    </source>
</evidence>
<feature type="signal peptide" evidence="3">
    <location>
        <begin position="1"/>
        <end position="18"/>
    </location>
</feature>
<comment type="similarity">
    <text evidence="1">Belongs to the 'GDXG' lipolytic enzyme family.</text>
</comment>
<feature type="chain" id="PRO_5024324863" evidence="3">
    <location>
        <begin position="19"/>
        <end position="281"/>
    </location>
</feature>
<proteinExistence type="inferred from homology"/>
<dbReference type="RefSeq" id="WP_138536806.1">
    <property type="nucleotide sequence ID" value="NZ_VANR01000006.1"/>
</dbReference>
<dbReference type="GO" id="GO:0004806">
    <property type="term" value="F:triacylglycerol lipase activity"/>
    <property type="evidence" value="ECO:0007669"/>
    <property type="project" value="TreeGrafter"/>
</dbReference>
<dbReference type="InterPro" id="IPR050300">
    <property type="entry name" value="GDXG_lipolytic_enzyme"/>
</dbReference>
<feature type="domain" description="BD-FAE-like" evidence="4">
    <location>
        <begin position="42"/>
        <end position="231"/>
    </location>
</feature>
<dbReference type="PANTHER" id="PTHR48081:SF30">
    <property type="entry name" value="ACETYL-HYDROLASE LIPR-RELATED"/>
    <property type="match status" value="1"/>
</dbReference>
<comment type="caution">
    <text evidence="5">The sequence shown here is derived from an EMBL/GenBank/DDBJ whole genome shotgun (WGS) entry which is preliminary data.</text>
</comment>
<protein>
    <submittedName>
        <fullName evidence="5">Alpha/beta hydrolase</fullName>
    </submittedName>
</protein>
<dbReference type="InterPro" id="IPR002168">
    <property type="entry name" value="Lipase_GDXG_HIS_AS"/>
</dbReference>